<sequence length="366" mass="39308">MRHRDRHYHARRTPPAGGAACGRRRDQAGGARSVAGAAEHAHHLPQVLYPSCRARGVRYRPGTLCRHGHRRCRKRGVGAAAGGRNPRKTGNQPAVEAWLGDTPYQRTIAIGSPGRVHNSPAQTITIDPVFRAEQRSALLVDFDGTLVDIRSTPDAVEVSRAVIDAIARASRRLGGRVAIVSGRSIAQLEALWPGAMPEMVMAGSHGQELKVEGAVQGPVHTDLFAQMAEAASRHFGNGAGVVIEEKTFGLGVHYRQNPAQRDAVQAWVTDRAREQGLFIQQGDMVFELRPRGADKGDAVRAIMALDRFSGSRPVYIGDDLTDIPAFQAVQALGGHAISVGERTAAHSDEQVGDVGAVLRRIGEMAA</sequence>
<comment type="cofactor">
    <cofactor evidence="4">
        <name>Mg(2+)</name>
        <dbReference type="ChEBI" id="CHEBI:18420"/>
    </cofactor>
</comment>
<keyword evidence="3 4" id="KW-0378">Hydrolase</keyword>
<comment type="similarity">
    <text evidence="2 4">Belongs to the trehalose phosphatase family.</text>
</comment>
<protein>
    <recommendedName>
        <fullName evidence="4">Trehalose 6-phosphate phosphatase</fullName>
        <ecNumber evidence="4">3.1.3.12</ecNumber>
    </recommendedName>
</protein>
<dbReference type="PANTHER" id="PTHR43768:SF3">
    <property type="entry name" value="TREHALOSE 6-PHOSPHATE PHOSPHATASE"/>
    <property type="match status" value="1"/>
</dbReference>
<keyword evidence="7" id="KW-1185">Reference proteome</keyword>
<dbReference type="InterPro" id="IPR006379">
    <property type="entry name" value="HAD-SF_hydro_IIB"/>
</dbReference>
<comment type="catalytic activity">
    <reaction evidence="4">
        <text>alpha,alpha-trehalose 6-phosphate + H2O = alpha,alpha-trehalose + phosphate</text>
        <dbReference type="Rhea" id="RHEA:23420"/>
        <dbReference type="ChEBI" id="CHEBI:15377"/>
        <dbReference type="ChEBI" id="CHEBI:16551"/>
        <dbReference type="ChEBI" id="CHEBI:43474"/>
        <dbReference type="ChEBI" id="CHEBI:58429"/>
        <dbReference type="EC" id="3.1.3.12"/>
    </reaction>
</comment>
<comment type="pathway">
    <text evidence="1 4">Glycan biosynthesis; trehalose biosynthesis.</text>
</comment>
<dbReference type="Gene3D" id="3.30.70.1020">
    <property type="entry name" value="Trehalose-6-phosphate phosphatase related protein, domain 2"/>
    <property type="match status" value="1"/>
</dbReference>
<dbReference type="PANTHER" id="PTHR43768">
    <property type="entry name" value="TREHALOSE 6-PHOSPHATE PHOSPHATASE"/>
    <property type="match status" value="1"/>
</dbReference>
<dbReference type="EC" id="3.1.3.12" evidence="4"/>
<dbReference type="NCBIfam" id="TIGR01484">
    <property type="entry name" value="HAD-SF-IIB"/>
    <property type="match status" value="1"/>
</dbReference>
<organism evidence="6 7">
    <name type="scientific">Blastomonas fulva</name>
    <dbReference type="NCBI Taxonomy" id="1550728"/>
    <lineage>
        <taxon>Bacteria</taxon>
        <taxon>Pseudomonadati</taxon>
        <taxon>Pseudomonadota</taxon>
        <taxon>Alphaproteobacteria</taxon>
        <taxon>Sphingomonadales</taxon>
        <taxon>Sphingomonadaceae</taxon>
        <taxon>Blastomonas</taxon>
    </lineage>
</organism>
<dbReference type="InterPro" id="IPR023214">
    <property type="entry name" value="HAD_sf"/>
</dbReference>
<dbReference type="NCBIfam" id="TIGR00685">
    <property type="entry name" value="T6PP"/>
    <property type="match status" value="1"/>
</dbReference>
<reference evidence="6 7" key="1">
    <citation type="submission" date="2017-03" db="EMBL/GenBank/DDBJ databases">
        <title>Complete genome sequence of Blastomonas fulva degrading microcsystin LR.</title>
        <authorList>
            <person name="Lee H.-g."/>
            <person name="Jin L."/>
            <person name="oh H.-M."/>
        </authorList>
    </citation>
    <scope>NUCLEOTIDE SEQUENCE [LARGE SCALE GENOMIC DNA]</scope>
    <source>
        <strain evidence="6 7">T2</strain>
    </source>
</reference>
<dbReference type="Proteomes" id="UP000258016">
    <property type="component" value="Chromosome"/>
</dbReference>
<evidence type="ECO:0000256" key="4">
    <source>
        <dbReference type="RuleBase" id="RU361117"/>
    </source>
</evidence>
<keyword evidence="4" id="KW-0479">Metal-binding</keyword>
<dbReference type="Pfam" id="PF02358">
    <property type="entry name" value="Trehalose_PPase"/>
    <property type="match status" value="1"/>
</dbReference>
<evidence type="ECO:0000256" key="5">
    <source>
        <dbReference type="SAM" id="MobiDB-lite"/>
    </source>
</evidence>
<evidence type="ECO:0000313" key="7">
    <source>
        <dbReference type="Proteomes" id="UP000258016"/>
    </source>
</evidence>
<comment type="function">
    <text evidence="4">Removes the phosphate from trehalose 6-phosphate to produce free trehalose.</text>
</comment>
<evidence type="ECO:0000256" key="2">
    <source>
        <dbReference type="ARBA" id="ARBA00008770"/>
    </source>
</evidence>
<accession>A0ABM6M5E6</accession>
<evidence type="ECO:0000256" key="1">
    <source>
        <dbReference type="ARBA" id="ARBA00005199"/>
    </source>
</evidence>
<name>A0ABM6M5E6_9SPHN</name>
<evidence type="ECO:0000313" key="6">
    <source>
        <dbReference type="EMBL" id="ASR51129.1"/>
    </source>
</evidence>
<dbReference type="EMBL" id="CP020083">
    <property type="protein sequence ID" value="ASR51129.1"/>
    <property type="molecule type" value="Genomic_DNA"/>
</dbReference>
<dbReference type="InterPro" id="IPR036412">
    <property type="entry name" value="HAD-like_sf"/>
</dbReference>
<dbReference type="Gene3D" id="3.40.50.1000">
    <property type="entry name" value="HAD superfamily/HAD-like"/>
    <property type="match status" value="1"/>
</dbReference>
<evidence type="ECO:0000256" key="3">
    <source>
        <dbReference type="ARBA" id="ARBA00022801"/>
    </source>
</evidence>
<feature type="compositionally biased region" description="Basic residues" evidence="5">
    <location>
        <begin position="1"/>
        <end position="12"/>
    </location>
</feature>
<dbReference type="SUPFAM" id="SSF56784">
    <property type="entry name" value="HAD-like"/>
    <property type="match status" value="1"/>
</dbReference>
<keyword evidence="4" id="KW-0460">Magnesium</keyword>
<dbReference type="InterPro" id="IPR044651">
    <property type="entry name" value="OTSB-like"/>
</dbReference>
<feature type="region of interest" description="Disordered" evidence="5">
    <location>
        <begin position="1"/>
        <end position="38"/>
    </location>
</feature>
<dbReference type="InterPro" id="IPR003337">
    <property type="entry name" value="Trehalose_PPase"/>
</dbReference>
<gene>
    <name evidence="6" type="ORF">B5J99_06310</name>
</gene>
<proteinExistence type="inferred from homology"/>